<reference evidence="1 2" key="1">
    <citation type="submission" date="2017-02" db="EMBL/GenBank/DDBJ databases">
        <title>Draft Genome Sequence of Streptomyces tsukubaensis F601, a Producer of the immunosuppressant tacrolimus FK506.</title>
        <authorList>
            <person name="Zong G."/>
            <person name="Zhong C."/>
            <person name="Fu J."/>
            <person name="Qin R."/>
            <person name="Cao G."/>
        </authorList>
    </citation>
    <scope>NUCLEOTIDE SEQUENCE [LARGE SCALE GENOMIC DNA]</scope>
    <source>
        <strain evidence="1 2">F601</strain>
    </source>
</reference>
<dbReference type="AlphaFoldDB" id="A0A1V4A9T1"/>
<keyword evidence="2" id="KW-1185">Reference proteome</keyword>
<dbReference type="RefSeq" id="WP_077968126.1">
    <property type="nucleotide sequence ID" value="NZ_CP045178.1"/>
</dbReference>
<name>A0A1V4A9T1_9ACTN</name>
<evidence type="ECO:0000313" key="2">
    <source>
        <dbReference type="Proteomes" id="UP000190539"/>
    </source>
</evidence>
<dbReference type="SUPFAM" id="SSF159501">
    <property type="entry name" value="EreA/ChaN-like"/>
    <property type="match status" value="1"/>
</dbReference>
<dbReference type="Gene3D" id="3.40.1660.10">
    <property type="entry name" value="EreA-like (biosynthetic domain)"/>
    <property type="match status" value="1"/>
</dbReference>
<comment type="caution">
    <text evidence="1">The sequence shown here is derived from an EMBL/GenBank/DDBJ whole genome shotgun (WGS) entry which is preliminary data.</text>
</comment>
<dbReference type="Proteomes" id="UP000190539">
    <property type="component" value="Unassembled WGS sequence"/>
</dbReference>
<sequence length="118" mass="12440">MGQHLHHALGDAYFALGPASATGHTADVRRDEEAAFGFSIHDIPLEPPVPGSIEAAFADSGLGPAVADLRQARAEGLNGPDRVRMQHICLETPVLDVFDGILSVPVSTTTTDLAKERS</sequence>
<dbReference type="EMBL" id="MVFC01000009">
    <property type="protein sequence ID" value="OON79657.1"/>
    <property type="molecule type" value="Genomic_DNA"/>
</dbReference>
<dbReference type="GO" id="GO:0046677">
    <property type="term" value="P:response to antibiotic"/>
    <property type="evidence" value="ECO:0007669"/>
    <property type="project" value="InterPro"/>
</dbReference>
<proteinExistence type="predicted"/>
<organism evidence="1 2">
    <name type="scientific">Streptomyces tsukubensis</name>
    <dbReference type="NCBI Taxonomy" id="83656"/>
    <lineage>
        <taxon>Bacteria</taxon>
        <taxon>Bacillati</taxon>
        <taxon>Actinomycetota</taxon>
        <taxon>Actinomycetes</taxon>
        <taxon>Kitasatosporales</taxon>
        <taxon>Streptomycetaceae</taxon>
        <taxon>Streptomyces</taxon>
    </lineage>
</organism>
<evidence type="ECO:0000313" key="1">
    <source>
        <dbReference type="EMBL" id="OON79657.1"/>
    </source>
</evidence>
<dbReference type="Pfam" id="PF05139">
    <property type="entry name" value="Erythro_esteras"/>
    <property type="match status" value="1"/>
</dbReference>
<dbReference type="InterPro" id="IPR007815">
    <property type="entry name" value="Emycin_Estase"/>
</dbReference>
<dbReference type="STRING" id="83656.B1H18_13890"/>
<dbReference type="OrthoDB" id="9810066at2"/>
<protein>
    <submittedName>
        <fullName evidence="1">Uncharacterized protein</fullName>
    </submittedName>
</protein>
<gene>
    <name evidence="1" type="ORF">B1H18_13890</name>
</gene>
<accession>A0A1V4A9T1</accession>